<reference evidence="3 4" key="1">
    <citation type="submission" date="2020-07" db="EMBL/GenBank/DDBJ databases">
        <title>Sequencing the genomes of 1000 actinobacteria strains.</title>
        <authorList>
            <person name="Klenk H.-P."/>
        </authorList>
    </citation>
    <scope>NUCLEOTIDE SEQUENCE [LARGE SCALE GENOMIC DNA]</scope>
    <source>
        <strain evidence="3 4">DSM 26341</strain>
    </source>
</reference>
<feature type="region of interest" description="Disordered" evidence="1">
    <location>
        <begin position="1"/>
        <end position="21"/>
    </location>
</feature>
<sequence>MSAYSASRRDRSHDAQPFGAPRERAQRIRARLLRMVFSAAVVAAAVQVGLRLVAVAGIDHATRCVYLAGRLARAGIALAIVSVSPDCPAEEVTPGGDFAALMVWLLIGAACIGLIYAGTSARAARACRFAAALSRGEIWRRLLALADTPSGICGPRRASYREPATRTRLVRCEPCGMRGPPLCA</sequence>
<evidence type="ECO:0000256" key="1">
    <source>
        <dbReference type="SAM" id="MobiDB-lite"/>
    </source>
</evidence>
<dbReference type="Proteomes" id="UP000539111">
    <property type="component" value="Unassembled WGS sequence"/>
</dbReference>
<dbReference type="EMBL" id="JACBZP010000001">
    <property type="protein sequence ID" value="NYI65957.1"/>
    <property type="molecule type" value="Genomic_DNA"/>
</dbReference>
<feature type="transmembrane region" description="Helical" evidence="2">
    <location>
        <begin position="32"/>
        <end position="50"/>
    </location>
</feature>
<name>A0A7Z0A7T0_9MICO</name>
<keyword evidence="2" id="KW-1133">Transmembrane helix</keyword>
<keyword evidence="2" id="KW-0812">Transmembrane</keyword>
<accession>A0A7Z0A7T0</accession>
<evidence type="ECO:0000313" key="4">
    <source>
        <dbReference type="Proteomes" id="UP000539111"/>
    </source>
</evidence>
<keyword evidence="2" id="KW-0472">Membrane</keyword>
<comment type="caution">
    <text evidence="3">The sequence shown here is derived from an EMBL/GenBank/DDBJ whole genome shotgun (WGS) entry which is preliminary data.</text>
</comment>
<evidence type="ECO:0000256" key="2">
    <source>
        <dbReference type="SAM" id="Phobius"/>
    </source>
</evidence>
<dbReference type="AlphaFoldDB" id="A0A7Z0A7T0"/>
<dbReference type="RefSeq" id="WP_179425012.1">
    <property type="nucleotide sequence ID" value="NZ_JACBZP010000001.1"/>
</dbReference>
<evidence type="ECO:0000313" key="3">
    <source>
        <dbReference type="EMBL" id="NYI65957.1"/>
    </source>
</evidence>
<feature type="transmembrane region" description="Helical" evidence="2">
    <location>
        <begin position="98"/>
        <end position="118"/>
    </location>
</feature>
<gene>
    <name evidence="3" type="ORF">BJY26_000263</name>
</gene>
<proteinExistence type="predicted"/>
<organism evidence="3 4">
    <name type="scientific">Spelaeicoccus albus</name>
    <dbReference type="NCBI Taxonomy" id="1280376"/>
    <lineage>
        <taxon>Bacteria</taxon>
        <taxon>Bacillati</taxon>
        <taxon>Actinomycetota</taxon>
        <taxon>Actinomycetes</taxon>
        <taxon>Micrococcales</taxon>
        <taxon>Brevibacteriaceae</taxon>
        <taxon>Spelaeicoccus</taxon>
    </lineage>
</organism>
<protein>
    <submittedName>
        <fullName evidence="3">Uncharacterized protein</fullName>
    </submittedName>
</protein>
<keyword evidence="4" id="KW-1185">Reference proteome</keyword>